<evidence type="ECO:0000313" key="1">
    <source>
        <dbReference type="EMBL" id="MFO2477065.1"/>
    </source>
</evidence>
<accession>A0ACC7PAM6</accession>
<dbReference type="EMBL" id="JAPEQY010000004">
    <property type="protein sequence ID" value="MFO2477065.1"/>
    <property type="molecule type" value="Genomic_DNA"/>
</dbReference>
<evidence type="ECO:0000313" key="2">
    <source>
        <dbReference type="Proteomes" id="UP001637618"/>
    </source>
</evidence>
<reference evidence="1" key="1">
    <citation type="submission" date="2022-11" db="EMBL/GenBank/DDBJ databases">
        <title>Draft genome sequences of strains of Pseudomonas imrae sp. nov.</title>
        <authorList>
            <person name="Salva Serra F."/>
            <person name="Nimje P."/>
            <person name="Moore E.R.B."/>
            <person name="Marathe N.P."/>
        </authorList>
    </citation>
    <scope>NUCLEOTIDE SEQUENCE</scope>
    <source>
        <strain evidence="1">15FMM2</strain>
    </source>
</reference>
<keyword evidence="2" id="KW-1185">Reference proteome</keyword>
<protein>
    <submittedName>
        <fullName evidence="1">Uncharacterized protein</fullName>
    </submittedName>
</protein>
<proteinExistence type="predicted"/>
<comment type="caution">
    <text evidence="1">The sequence shown here is derived from an EMBL/GenBank/DDBJ whole genome shotgun (WGS) entry which is preliminary data.</text>
</comment>
<gene>
    <name evidence="1" type="ORF">OOJ96_06550</name>
</gene>
<dbReference type="Proteomes" id="UP001637618">
    <property type="component" value="Unassembled WGS sequence"/>
</dbReference>
<name>A0ACC7PAM6_9PSED</name>
<organism evidence="1 2">
    <name type="scientific">Pseudomonas imrae</name>
    <dbReference type="NCBI Taxonomy" id="2992837"/>
    <lineage>
        <taxon>Bacteria</taxon>
        <taxon>Pseudomonadati</taxon>
        <taxon>Pseudomonadota</taxon>
        <taxon>Gammaproteobacteria</taxon>
        <taxon>Pseudomonadales</taxon>
        <taxon>Pseudomonadaceae</taxon>
        <taxon>Pseudomonas</taxon>
    </lineage>
</organism>
<sequence>MKTPKIVLVDKNGGPSIAQDITLDEYLIYANPGDQLDILGDIATILYKVFSYEANNQYSIKIVYEKKA</sequence>